<dbReference type="Gene3D" id="3.20.20.150">
    <property type="entry name" value="Divalent-metal-dependent TIM barrel enzymes"/>
    <property type="match status" value="1"/>
</dbReference>
<evidence type="ECO:0000256" key="1">
    <source>
        <dbReference type="ARBA" id="ARBA00023235"/>
    </source>
</evidence>
<keyword evidence="1 3" id="KW-0413">Isomerase</keyword>
<evidence type="ECO:0000313" key="4">
    <source>
        <dbReference type="Proteomes" id="UP000283523"/>
    </source>
</evidence>
<organism evidence="3 4">
    <name type="scientific">Fibrisoma montanum</name>
    <dbReference type="NCBI Taxonomy" id="2305895"/>
    <lineage>
        <taxon>Bacteria</taxon>
        <taxon>Pseudomonadati</taxon>
        <taxon>Bacteroidota</taxon>
        <taxon>Cytophagia</taxon>
        <taxon>Cytophagales</taxon>
        <taxon>Spirosomataceae</taxon>
        <taxon>Fibrisoma</taxon>
    </lineage>
</organism>
<dbReference type="InterPro" id="IPR050417">
    <property type="entry name" value="Sugar_Epim/Isomerase"/>
</dbReference>
<evidence type="ECO:0000313" key="3">
    <source>
        <dbReference type="EMBL" id="RIV23848.1"/>
    </source>
</evidence>
<comment type="caution">
    <text evidence="3">The sequence shown here is derived from an EMBL/GenBank/DDBJ whole genome shotgun (WGS) entry which is preliminary data.</text>
</comment>
<sequence length="277" mass="29937">MTSRMKSCVTIALVPSIRTGPWIYWDDLEAGMQKAATLGFDAVELFTASTDAIAPNQLTALGEQYNLAIAAVGTGAGKVMHGLTLTDPDPAVRAKARQFIQDMIEFGAQVQAPAIIGSMQGNAAPTASRQQALDWLAEGLNQLGDYAERQGVPLIYEPLNRYETNLINRLDDGVALLTTLATRNVRLLADLFHMNLEEASLPDSIRSAGTAIGHVHFADSNRRPVGFGHTEMNGIVEALTEIGYGGYISAEAFPWPDPDAAAEQTIRAYQQYFVSSH</sequence>
<dbReference type="Pfam" id="PF01261">
    <property type="entry name" value="AP_endonuc_2"/>
    <property type="match status" value="1"/>
</dbReference>
<dbReference type="SUPFAM" id="SSF51658">
    <property type="entry name" value="Xylose isomerase-like"/>
    <property type="match status" value="1"/>
</dbReference>
<name>A0A418MBV0_9BACT</name>
<dbReference type="InterPro" id="IPR013022">
    <property type="entry name" value="Xyl_isomerase-like_TIM-brl"/>
</dbReference>
<dbReference type="AlphaFoldDB" id="A0A418MBV0"/>
<feature type="domain" description="Xylose isomerase-like TIM barrel" evidence="2">
    <location>
        <begin position="33"/>
        <end position="268"/>
    </location>
</feature>
<dbReference type="GO" id="GO:0016853">
    <property type="term" value="F:isomerase activity"/>
    <property type="evidence" value="ECO:0007669"/>
    <property type="project" value="UniProtKB-KW"/>
</dbReference>
<gene>
    <name evidence="3" type="ORF">DYU11_12855</name>
</gene>
<dbReference type="OrthoDB" id="9801426at2"/>
<accession>A0A418MBV0</accession>
<dbReference type="EMBL" id="QXED01000003">
    <property type="protein sequence ID" value="RIV23848.1"/>
    <property type="molecule type" value="Genomic_DNA"/>
</dbReference>
<protein>
    <submittedName>
        <fullName evidence="3">Sugar phosphate isomerase/epimerase</fullName>
    </submittedName>
</protein>
<dbReference type="InterPro" id="IPR036237">
    <property type="entry name" value="Xyl_isomerase-like_sf"/>
</dbReference>
<proteinExistence type="predicted"/>
<dbReference type="PANTHER" id="PTHR43489">
    <property type="entry name" value="ISOMERASE"/>
    <property type="match status" value="1"/>
</dbReference>
<evidence type="ECO:0000259" key="2">
    <source>
        <dbReference type="Pfam" id="PF01261"/>
    </source>
</evidence>
<reference evidence="3 4" key="1">
    <citation type="submission" date="2018-08" db="EMBL/GenBank/DDBJ databases">
        <title>Fibrisoma montanum sp. nov., isolated from Danxia mountain soil.</title>
        <authorList>
            <person name="Huang Y."/>
        </authorList>
    </citation>
    <scope>NUCLEOTIDE SEQUENCE [LARGE SCALE GENOMIC DNA]</scope>
    <source>
        <strain evidence="3 4">HYT19</strain>
    </source>
</reference>
<keyword evidence="4" id="KW-1185">Reference proteome</keyword>
<dbReference type="Proteomes" id="UP000283523">
    <property type="component" value="Unassembled WGS sequence"/>
</dbReference>
<dbReference type="PANTHER" id="PTHR43489:SF7">
    <property type="entry name" value="3-DEHYDRO-D-GULOSIDE 4-EPIMERASE-RELATED"/>
    <property type="match status" value="1"/>
</dbReference>